<gene>
    <name evidence="2" type="ORF">G6F64_015504</name>
</gene>
<name>A0A9P6WR77_RHIOR</name>
<feature type="region of interest" description="Disordered" evidence="1">
    <location>
        <begin position="1"/>
        <end position="20"/>
    </location>
</feature>
<feature type="compositionally biased region" description="Polar residues" evidence="1">
    <location>
        <begin position="1"/>
        <end position="14"/>
    </location>
</feature>
<dbReference type="AlphaFoldDB" id="A0A9P6WR77"/>
<dbReference type="Proteomes" id="UP000716291">
    <property type="component" value="Unassembled WGS sequence"/>
</dbReference>
<sequence>MTTDNNGEWATTGSRVHHEARPVARAVCRRGRRVDGVRRARAHAAGRARGPAPLHGRLVCDRADSQLARAPCL</sequence>
<comment type="caution">
    <text evidence="2">The sequence shown here is derived from an EMBL/GenBank/DDBJ whole genome shotgun (WGS) entry which is preliminary data.</text>
</comment>
<evidence type="ECO:0000313" key="3">
    <source>
        <dbReference type="Proteomes" id="UP000716291"/>
    </source>
</evidence>
<organism evidence="2 3">
    <name type="scientific">Rhizopus oryzae</name>
    <name type="common">Mucormycosis agent</name>
    <name type="synonym">Rhizopus arrhizus var. delemar</name>
    <dbReference type="NCBI Taxonomy" id="64495"/>
    <lineage>
        <taxon>Eukaryota</taxon>
        <taxon>Fungi</taxon>
        <taxon>Fungi incertae sedis</taxon>
        <taxon>Mucoromycota</taxon>
        <taxon>Mucoromycotina</taxon>
        <taxon>Mucoromycetes</taxon>
        <taxon>Mucorales</taxon>
        <taxon>Mucorineae</taxon>
        <taxon>Rhizopodaceae</taxon>
        <taxon>Rhizopus</taxon>
    </lineage>
</organism>
<dbReference type="EMBL" id="JAANQT010014968">
    <property type="protein sequence ID" value="KAG1272500.1"/>
    <property type="molecule type" value="Genomic_DNA"/>
</dbReference>
<evidence type="ECO:0000256" key="1">
    <source>
        <dbReference type="SAM" id="MobiDB-lite"/>
    </source>
</evidence>
<reference evidence="2" key="1">
    <citation type="journal article" date="2020" name="Microb. Genom.">
        <title>Genetic diversity of clinical and environmental Mucorales isolates obtained from an investigation of mucormycosis cases among solid organ transplant recipients.</title>
        <authorList>
            <person name="Nguyen M.H."/>
            <person name="Kaul D."/>
            <person name="Muto C."/>
            <person name="Cheng S.J."/>
            <person name="Richter R.A."/>
            <person name="Bruno V.M."/>
            <person name="Liu G."/>
            <person name="Beyhan S."/>
            <person name="Sundermann A.J."/>
            <person name="Mounaud S."/>
            <person name="Pasculle A.W."/>
            <person name="Nierman W.C."/>
            <person name="Driscoll E."/>
            <person name="Cumbie R."/>
            <person name="Clancy C.J."/>
            <person name="Dupont C.L."/>
        </authorList>
    </citation>
    <scope>NUCLEOTIDE SEQUENCE</scope>
    <source>
        <strain evidence="2">GL11</strain>
    </source>
</reference>
<keyword evidence="3" id="KW-1185">Reference proteome</keyword>
<protein>
    <submittedName>
        <fullName evidence="2">Uncharacterized protein</fullName>
    </submittedName>
</protein>
<proteinExistence type="predicted"/>
<accession>A0A9P6WR77</accession>
<evidence type="ECO:0000313" key="2">
    <source>
        <dbReference type="EMBL" id="KAG1272500.1"/>
    </source>
</evidence>